<feature type="signal peptide" evidence="1">
    <location>
        <begin position="1"/>
        <end position="25"/>
    </location>
</feature>
<dbReference type="AlphaFoldDB" id="A0A1I4IAG3"/>
<dbReference type="Proteomes" id="UP000199550">
    <property type="component" value="Unassembled WGS sequence"/>
</dbReference>
<dbReference type="EMBL" id="FOTF01000024">
    <property type="protein sequence ID" value="SFL51359.1"/>
    <property type="molecule type" value="Genomic_DNA"/>
</dbReference>
<dbReference type="InterPro" id="IPR010607">
    <property type="entry name" value="DUF1194"/>
</dbReference>
<dbReference type="Gene3D" id="3.40.50.410">
    <property type="entry name" value="von Willebrand factor, type A domain"/>
    <property type="match status" value="1"/>
</dbReference>
<protein>
    <submittedName>
        <fullName evidence="3">Ca-activated chloride channel family protein</fullName>
    </submittedName>
</protein>
<dbReference type="SUPFAM" id="SSF53300">
    <property type="entry name" value="vWA-like"/>
    <property type="match status" value="1"/>
</dbReference>
<feature type="domain" description="VWFA" evidence="2">
    <location>
        <begin position="29"/>
        <end position="174"/>
    </location>
</feature>
<dbReference type="STRING" id="195913.SAMN04488004_12435"/>
<keyword evidence="4" id="KW-1185">Reference proteome</keyword>
<evidence type="ECO:0000313" key="4">
    <source>
        <dbReference type="Proteomes" id="UP000199550"/>
    </source>
</evidence>
<dbReference type="PROSITE" id="PS50234">
    <property type="entry name" value="VWFA"/>
    <property type="match status" value="1"/>
</dbReference>
<evidence type="ECO:0000256" key="1">
    <source>
        <dbReference type="SAM" id="SignalP"/>
    </source>
</evidence>
<reference evidence="3 4" key="1">
    <citation type="submission" date="2016-10" db="EMBL/GenBank/DDBJ databases">
        <authorList>
            <person name="de Groot N.N."/>
        </authorList>
    </citation>
    <scope>NUCLEOTIDE SEQUENCE [LARGE SCALE GENOMIC DNA]</scope>
    <source>
        <strain evidence="3 4">DSM 16199</strain>
    </source>
</reference>
<gene>
    <name evidence="3" type="ORF">SAMN04488004_12435</name>
</gene>
<dbReference type="InterPro" id="IPR036465">
    <property type="entry name" value="vWFA_dom_sf"/>
</dbReference>
<keyword evidence="1" id="KW-0732">Signal</keyword>
<dbReference type="Pfam" id="PF06707">
    <property type="entry name" value="DUF1194"/>
    <property type="match status" value="1"/>
</dbReference>
<dbReference type="OrthoDB" id="9792179at2"/>
<evidence type="ECO:0000313" key="3">
    <source>
        <dbReference type="EMBL" id="SFL51359.1"/>
    </source>
</evidence>
<feature type="chain" id="PRO_5011658983" evidence="1">
    <location>
        <begin position="26"/>
        <end position="222"/>
    </location>
</feature>
<dbReference type="InterPro" id="IPR002035">
    <property type="entry name" value="VWF_A"/>
</dbReference>
<sequence length="222" mass="23454">MGKVTGLRGSLALCLALLPSLPAKACDVALLLAIDVSNSVDSAEYRLQVDGLADALTDPAIIDALVAGNSAISVVQWSGIDRQSVTLPWSRIATARDVAALSQSARLMPRAYTLSGTAPAEAILFSLANFGPVPDCSRRVIDISGDGTPNIGADVASARQQAQRDGITINAIAIESMGLAITNFYARQVITRDGFVVTARRHRDYPRAIRAKILRELAKAIS</sequence>
<name>A0A1I4IAG3_9RHOB</name>
<organism evidence="3 4">
    <name type="scientific">Loktanella salsilacus</name>
    <dbReference type="NCBI Taxonomy" id="195913"/>
    <lineage>
        <taxon>Bacteria</taxon>
        <taxon>Pseudomonadati</taxon>
        <taxon>Pseudomonadota</taxon>
        <taxon>Alphaproteobacteria</taxon>
        <taxon>Rhodobacterales</taxon>
        <taxon>Roseobacteraceae</taxon>
        <taxon>Loktanella</taxon>
    </lineage>
</organism>
<evidence type="ECO:0000259" key="2">
    <source>
        <dbReference type="PROSITE" id="PS50234"/>
    </source>
</evidence>
<accession>A0A1I4IAG3</accession>
<proteinExistence type="predicted"/>